<dbReference type="EMBL" id="ADTV01000003">
    <property type="protein sequence ID" value="EFG85766.1"/>
    <property type="molecule type" value="Genomic_DNA"/>
</dbReference>
<evidence type="ECO:0000313" key="3">
    <source>
        <dbReference type="Proteomes" id="UP000006468"/>
    </source>
</evidence>
<gene>
    <name evidence="2" type="ORF">GXY_00818</name>
</gene>
<name>D5QAP3_NOVHA</name>
<keyword evidence="1" id="KW-0812">Transmembrane</keyword>
<evidence type="ECO:0000256" key="1">
    <source>
        <dbReference type="SAM" id="Phobius"/>
    </source>
</evidence>
<proteinExistence type="predicted"/>
<organism evidence="2 3">
    <name type="scientific">Novacetimonas hansenii ATCC 23769</name>
    <dbReference type="NCBI Taxonomy" id="714995"/>
    <lineage>
        <taxon>Bacteria</taxon>
        <taxon>Pseudomonadati</taxon>
        <taxon>Pseudomonadota</taxon>
        <taxon>Alphaproteobacteria</taxon>
        <taxon>Acetobacterales</taxon>
        <taxon>Acetobacteraceae</taxon>
        <taxon>Novacetimonas</taxon>
    </lineage>
</organism>
<dbReference type="HOGENOM" id="CLU_3311407_0_0_5"/>
<comment type="caution">
    <text evidence="2">The sequence shown here is derived from an EMBL/GenBank/DDBJ whole genome shotgun (WGS) entry which is preliminary data.</text>
</comment>
<accession>D5QAP3</accession>
<evidence type="ECO:0000313" key="2">
    <source>
        <dbReference type="EMBL" id="EFG85766.1"/>
    </source>
</evidence>
<feature type="transmembrane region" description="Helical" evidence="1">
    <location>
        <begin position="21"/>
        <end position="38"/>
    </location>
</feature>
<keyword evidence="1" id="KW-1133">Transmembrane helix</keyword>
<dbReference type="Proteomes" id="UP000006468">
    <property type="component" value="Chromosome"/>
</dbReference>
<sequence length="39" mass="4346">MSSLNTGWYKIPHDVLMCGQLTGYIAMAMCPVFFVSYLG</sequence>
<dbReference type="AlphaFoldDB" id="D5QAP3"/>
<reference evidence="2 3" key="1">
    <citation type="journal article" date="2010" name="J. Bacteriol.">
        <title>Genome sequence of a cellulose-producing bacterium, Gluconacetobacter hansenii ATCC 23769.</title>
        <authorList>
            <person name="Iyer P.R."/>
            <person name="Geib S.M."/>
            <person name="Catchmark J."/>
            <person name="Kao T.H."/>
            <person name="Tien M."/>
        </authorList>
    </citation>
    <scope>NUCLEOTIDE SEQUENCE [LARGE SCALE GENOMIC DNA]</scope>
    <source>
        <strain evidence="2 3">ATCC 23769</strain>
    </source>
</reference>
<keyword evidence="1" id="KW-0472">Membrane</keyword>
<protein>
    <submittedName>
        <fullName evidence="2">Uncharacterized protein</fullName>
    </submittedName>
</protein>